<reference evidence="3" key="1">
    <citation type="submission" date="2025-08" db="UniProtKB">
        <authorList>
            <consortium name="RefSeq"/>
        </authorList>
    </citation>
    <scope>IDENTIFICATION</scope>
</reference>
<feature type="domain" description="C-type lectin" evidence="1">
    <location>
        <begin position="76"/>
        <end position="196"/>
    </location>
</feature>
<organism evidence="2 3">
    <name type="scientific">Aplysia californica</name>
    <name type="common">California sea hare</name>
    <dbReference type="NCBI Taxonomy" id="6500"/>
    <lineage>
        <taxon>Eukaryota</taxon>
        <taxon>Metazoa</taxon>
        <taxon>Spiralia</taxon>
        <taxon>Lophotrochozoa</taxon>
        <taxon>Mollusca</taxon>
        <taxon>Gastropoda</taxon>
        <taxon>Heterobranchia</taxon>
        <taxon>Euthyneura</taxon>
        <taxon>Tectipleura</taxon>
        <taxon>Aplysiida</taxon>
        <taxon>Aplysioidea</taxon>
        <taxon>Aplysiidae</taxon>
        <taxon>Aplysia</taxon>
    </lineage>
</organism>
<dbReference type="PROSITE" id="PS50041">
    <property type="entry name" value="C_TYPE_LECTIN_2"/>
    <property type="match status" value="1"/>
</dbReference>
<protein>
    <submittedName>
        <fullName evidence="3">Lithostathine-1-alpha</fullName>
    </submittedName>
</protein>
<dbReference type="RefSeq" id="XP_005092853.1">
    <property type="nucleotide sequence ID" value="XM_005092796.1"/>
</dbReference>
<dbReference type="SMART" id="SM00034">
    <property type="entry name" value="CLECT"/>
    <property type="match status" value="1"/>
</dbReference>
<evidence type="ECO:0000313" key="3">
    <source>
        <dbReference type="RefSeq" id="XP_005092853.1"/>
    </source>
</evidence>
<dbReference type="CDD" id="cd00037">
    <property type="entry name" value="CLECT"/>
    <property type="match status" value="1"/>
</dbReference>
<dbReference type="Gene3D" id="2.10.22.10">
    <property type="entry name" value="Antistasin, domain 1"/>
    <property type="match status" value="1"/>
</dbReference>
<dbReference type="Proteomes" id="UP000694888">
    <property type="component" value="Unplaced"/>
</dbReference>
<dbReference type="InterPro" id="IPR001304">
    <property type="entry name" value="C-type_lectin-like"/>
</dbReference>
<evidence type="ECO:0000259" key="1">
    <source>
        <dbReference type="PROSITE" id="PS50041"/>
    </source>
</evidence>
<proteinExistence type="predicted"/>
<dbReference type="InterPro" id="IPR016187">
    <property type="entry name" value="CTDL_fold"/>
</dbReference>
<dbReference type="Pfam" id="PF00059">
    <property type="entry name" value="Lectin_C"/>
    <property type="match status" value="1"/>
</dbReference>
<dbReference type="Gene3D" id="3.10.100.10">
    <property type="entry name" value="Mannose-Binding Protein A, subunit A"/>
    <property type="match status" value="1"/>
</dbReference>
<dbReference type="InterPro" id="IPR016186">
    <property type="entry name" value="C-type_lectin-like/link_sf"/>
</dbReference>
<dbReference type="PANTHER" id="PTHR22801">
    <property type="entry name" value="LITHOSTATHINE"/>
    <property type="match status" value="1"/>
</dbReference>
<evidence type="ECO:0000313" key="2">
    <source>
        <dbReference type="Proteomes" id="UP000694888"/>
    </source>
</evidence>
<name>A0ABM0JG13_APLCA</name>
<accession>A0ABM0JG13</accession>
<dbReference type="PANTHER" id="PTHR22801:SF63">
    <property type="entry name" value="C-TYPE LECTIN DOMAIN-CONTAINING PROTEIN"/>
    <property type="match status" value="1"/>
</dbReference>
<keyword evidence="2" id="KW-1185">Reference proteome</keyword>
<sequence>MLIFSHDTCYIIRFWSFEKTQKEHPAREGRLEIAPSNPPIMLLSCFFLLAILATGSAISLSDCPVAIPRDKYLQVHGNSCYRFVVTDNRDYFDAEKDCERQKGMLAMVKTHEVQEYLVKELVNTYGIPDNYRVWIGLNDHAKENQFVWEDGTILNSTDYSNWAFENGPRGGWIRHDWEDCVSIDVTTHEWNDHHCSNFLWVKYEKPFVCEYRVAVPSAAPATSSAPSTEAPTSSPTTVCPPFTCQLDCGMDGYALNPSTGCSVCDCAA</sequence>
<dbReference type="InterPro" id="IPR050801">
    <property type="entry name" value="Ca-Dep_Lectins_ImmuneDev"/>
</dbReference>
<dbReference type="GeneID" id="101852226"/>
<dbReference type="SUPFAM" id="SSF56436">
    <property type="entry name" value="C-type lectin-like"/>
    <property type="match status" value="1"/>
</dbReference>
<gene>
    <name evidence="3" type="primary">LOC101852226</name>
</gene>